<dbReference type="GO" id="GO:0022857">
    <property type="term" value="F:transmembrane transporter activity"/>
    <property type="evidence" value="ECO:0007669"/>
    <property type="project" value="UniProtKB-ARBA"/>
</dbReference>
<sequence length="255" mass="28167">MGIILQAKQLNKTYCLGKDNHLQVLNNVNVVIERGEFISVMGPSGSGKSTFLYNISGMDKISSGSVTFNGQEIADLAEKELSSLRLNKMGFVFQQPHLLPNLSILDNIILSAYLAKQSSRQTINEKAIDLMKKIGIAELAHHDITQASGGQLQRVAICRALINQPKMIFGDEPTGALNSQSAMEVMEILANINELGTTILLVTHDVKIAAKTDRVLYMLDGSIIGEKRIGKYIKRHKDLKMREKILSGWLTEKGF</sequence>
<dbReference type="InterPro" id="IPR003439">
    <property type="entry name" value="ABC_transporter-like_ATP-bd"/>
</dbReference>
<dbReference type="AlphaFoldDB" id="A0A2V3VKQ4"/>
<feature type="domain" description="ABC transporter" evidence="5">
    <location>
        <begin position="5"/>
        <end position="245"/>
    </location>
</feature>
<reference evidence="6 7" key="1">
    <citation type="submission" date="2018-05" db="EMBL/GenBank/DDBJ databases">
        <title>Genomic Encyclopedia of Type Strains, Phase IV (KMG-IV): sequencing the most valuable type-strain genomes for metagenomic binning, comparative biology and taxonomic classification.</title>
        <authorList>
            <person name="Goeker M."/>
        </authorList>
    </citation>
    <scope>NUCLEOTIDE SEQUENCE [LARGE SCALE GENOMIC DNA]</scope>
    <source>
        <strain evidence="6 7">DSM 28556</strain>
    </source>
</reference>
<protein>
    <submittedName>
        <fullName evidence="6">Putative ABC transport system ATP-binding protein</fullName>
    </submittedName>
</protein>
<dbReference type="FunFam" id="3.40.50.300:FF:000032">
    <property type="entry name" value="Export ABC transporter ATP-binding protein"/>
    <property type="match status" value="1"/>
</dbReference>
<evidence type="ECO:0000313" key="7">
    <source>
        <dbReference type="Proteomes" id="UP000247978"/>
    </source>
</evidence>
<evidence type="ECO:0000256" key="1">
    <source>
        <dbReference type="ARBA" id="ARBA00005417"/>
    </source>
</evidence>
<keyword evidence="2" id="KW-0813">Transport</keyword>
<dbReference type="InterPro" id="IPR003593">
    <property type="entry name" value="AAA+_ATPase"/>
</dbReference>
<dbReference type="PROSITE" id="PS50893">
    <property type="entry name" value="ABC_TRANSPORTER_2"/>
    <property type="match status" value="1"/>
</dbReference>
<keyword evidence="3" id="KW-0547">Nucleotide-binding</keyword>
<evidence type="ECO:0000256" key="3">
    <source>
        <dbReference type="ARBA" id="ARBA00022741"/>
    </source>
</evidence>
<dbReference type="GO" id="GO:0016887">
    <property type="term" value="F:ATP hydrolysis activity"/>
    <property type="evidence" value="ECO:0007669"/>
    <property type="project" value="InterPro"/>
</dbReference>
<dbReference type="OrthoDB" id="9791546at2"/>
<evidence type="ECO:0000313" key="6">
    <source>
        <dbReference type="EMBL" id="PXW82373.1"/>
    </source>
</evidence>
<keyword evidence="7" id="KW-1185">Reference proteome</keyword>
<dbReference type="SUPFAM" id="SSF52540">
    <property type="entry name" value="P-loop containing nucleoside triphosphate hydrolases"/>
    <property type="match status" value="1"/>
</dbReference>
<evidence type="ECO:0000256" key="2">
    <source>
        <dbReference type="ARBA" id="ARBA00022448"/>
    </source>
</evidence>
<dbReference type="CDD" id="cd03255">
    <property type="entry name" value="ABC_MJ0796_LolCDE_FtsE"/>
    <property type="match status" value="1"/>
</dbReference>
<dbReference type="GO" id="GO:0098796">
    <property type="term" value="C:membrane protein complex"/>
    <property type="evidence" value="ECO:0007669"/>
    <property type="project" value="UniProtKB-ARBA"/>
</dbReference>
<dbReference type="GO" id="GO:0005524">
    <property type="term" value="F:ATP binding"/>
    <property type="evidence" value="ECO:0007669"/>
    <property type="project" value="UniProtKB-KW"/>
</dbReference>
<dbReference type="Pfam" id="PF00005">
    <property type="entry name" value="ABC_tran"/>
    <property type="match status" value="1"/>
</dbReference>
<dbReference type="PANTHER" id="PTHR42798">
    <property type="entry name" value="LIPOPROTEIN-RELEASING SYSTEM ATP-BINDING PROTEIN LOLD"/>
    <property type="match status" value="1"/>
</dbReference>
<gene>
    <name evidence="6" type="ORF">DFR56_11961</name>
</gene>
<evidence type="ECO:0000259" key="5">
    <source>
        <dbReference type="PROSITE" id="PS50893"/>
    </source>
</evidence>
<comment type="caution">
    <text evidence="6">The sequence shown here is derived from an EMBL/GenBank/DDBJ whole genome shotgun (WGS) entry which is preliminary data.</text>
</comment>
<dbReference type="Gene3D" id="3.40.50.300">
    <property type="entry name" value="P-loop containing nucleotide triphosphate hydrolases"/>
    <property type="match status" value="1"/>
</dbReference>
<dbReference type="RefSeq" id="WP_110397171.1">
    <property type="nucleotide sequence ID" value="NZ_JBHUHB010000001.1"/>
</dbReference>
<accession>A0A2V3VKQ4</accession>
<name>A0A2V3VKQ4_9BACI</name>
<organism evidence="6 7">
    <name type="scientific">Pseudogracilibacillus auburnensis</name>
    <dbReference type="NCBI Taxonomy" id="1494959"/>
    <lineage>
        <taxon>Bacteria</taxon>
        <taxon>Bacillati</taxon>
        <taxon>Bacillota</taxon>
        <taxon>Bacilli</taxon>
        <taxon>Bacillales</taxon>
        <taxon>Bacillaceae</taxon>
        <taxon>Pseudogracilibacillus</taxon>
    </lineage>
</organism>
<dbReference type="PANTHER" id="PTHR42798:SF7">
    <property type="entry name" value="ALPHA-D-RIBOSE 1-METHYLPHOSPHONATE 5-TRIPHOSPHATE SYNTHASE SUBUNIT PHNL"/>
    <property type="match status" value="1"/>
</dbReference>
<dbReference type="SMART" id="SM00382">
    <property type="entry name" value="AAA"/>
    <property type="match status" value="1"/>
</dbReference>
<dbReference type="InterPro" id="IPR017911">
    <property type="entry name" value="MacB-like_ATP-bd"/>
</dbReference>
<keyword evidence="4 6" id="KW-0067">ATP-binding</keyword>
<dbReference type="Proteomes" id="UP000247978">
    <property type="component" value="Unassembled WGS sequence"/>
</dbReference>
<proteinExistence type="inferred from homology"/>
<comment type="similarity">
    <text evidence="1">Belongs to the ABC transporter superfamily.</text>
</comment>
<dbReference type="EMBL" id="QJJQ01000019">
    <property type="protein sequence ID" value="PXW82373.1"/>
    <property type="molecule type" value="Genomic_DNA"/>
</dbReference>
<dbReference type="InterPro" id="IPR027417">
    <property type="entry name" value="P-loop_NTPase"/>
</dbReference>
<evidence type="ECO:0000256" key="4">
    <source>
        <dbReference type="ARBA" id="ARBA00022840"/>
    </source>
</evidence>